<dbReference type="eggNOG" id="ENOG502SR5Q">
    <property type="taxonomic scope" value="Eukaryota"/>
</dbReference>
<sequence>MSVMTTGTTSLEDHVANLTKLVEGLSTSLKEKYHKIKELINKLECMNEGGQTSTTKILQVDRFDVIEDSTIGATRNICGNPRQHVAHFVETSNNARTHGDLMVKQFVRSLKGNAFDWTRRVVSMIELTNVRQQKEEPIMECIHQWRNLSLNYKDWLTKFFMVDKCVQGMHWGLCYIIQGIKPKSFKELATKVHDMELSIAAGESSLLSMQEPKRNKPEGRRFRKCALNVEGNRSLIVNSTIIKSFPYTEEFQVIDNLSCTHFMPIL</sequence>
<name>U7E276_POPTR</name>
<dbReference type="InParanoid" id="U7E276"/>
<dbReference type="EMBL" id="KZ623343">
    <property type="protein sequence ID" value="PNS24089.1"/>
    <property type="molecule type" value="Genomic_DNA"/>
</dbReference>
<evidence type="ECO:0000313" key="1">
    <source>
        <dbReference type="EMBL" id="PNS24089.1"/>
    </source>
</evidence>
<dbReference type="HOGENOM" id="CLU_022582_0_0_1"/>
<protein>
    <recommendedName>
        <fullName evidence="2">Retrotransposon gag domain-containing protein</fullName>
    </recommendedName>
</protein>
<dbReference type="PANTHER" id="PTHR33437">
    <property type="entry name" value="OS06G0361200 PROTEIN"/>
    <property type="match status" value="1"/>
</dbReference>
<dbReference type="AlphaFoldDB" id="U7E276"/>
<dbReference type="PANTHER" id="PTHR33437:SF2">
    <property type="entry name" value="OS06G0361200 PROTEIN"/>
    <property type="match status" value="1"/>
</dbReference>
<reference evidence="1" key="1">
    <citation type="journal article" date="2006" name="Science">
        <title>The genome of black cottonwood, Populus trichocarpa (Torr. &amp; Gray).</title>
        <authorList>
            <person name="Tuskan G.A."/>
            <person name="Difazio S."/>
            <person name="Jansson S."/>
            <person name="Bohlmann J."/>
            <person name="Grigoriev I."/>
            <person name="Hellsten U."/>
            <person name="Putnam N."/>
            <person name="Ralph S."/>
            <person name="Rombauts S."/>
            <person name="Salamov A."/>
            <person name="Schein J."/>
            <person name="Sterck L."/>
            <person name="Aerts A."/>
            <person name="Bhalerao R.R."/>
            <person name="Bhalerao R.P."/>
            <person name="Blaudez D."/>
            <person name="Boerjan W."/>
            <person name="Brun A."/>
            <person name="Brunner A."/>
            <person name="Busov V."/>
            <person name="Campbell M."/>
            <person name="Carlson J."/>
            <person name="Chalot M."/>
            <person name="Chapman J."/>
            <person name="Chen G.L."/>
            <person name="Cooper D."/>
            <person name="Coutinho P.M."/>
            <person name="Couturier J."/>
            <person name="Covert S."/>
            <person name="Cronk Q."/>
            <person name="Cunningham R."/>
            <person name="Davis J."/>
            <person name="Degroeve S."/>
            <person name="Dejardin A."/>
            <person name="Depamphilis C."/>
            <person name="Detter J."/>
            <person name="Dirks B."/>
            <person name="Dubchak I."/>
            <person name="Duplessis S."/>
            <person name="Ehlting J."/>
            <person name="Ellis B."/>
            <person name="Gendler K."/>
            <person name="Goodstein D."/>
            <person name="Gribskov M."/>
            <person name="Grimwood J."/>
            <person name="Groover A."/>
            <person name="Gunter L."/>
            <person name="Hamberger B."/>
            <person name="Heinze B."/>
            <person name="Helariutta Y."/>
            <person name="Henrissat B."/>
            <person name="Holligan D."/>
            <person name="Holt R."/>
            <person name="Huang W."/>
            <person name="Islam-Faridi N."/>
            <person name="Jones S."/>
            <person name="Jones-Rhoades M."/>
            <person name="Jorgensen R."/>
            <person name="Joshi C."/>
            <person name="Kangasjarvi J."/>
            <person name="Karlsson J."/>
            <person name="Kelleher C."/>
            <person name="Kirkpatrick R."/>
            <person name="Kirst M."/>
            <person name="Kohler A."/>
            <person name="Kalluri U."/>
            <person name="Larimer F."/>
            <person name="Leebens-Mack J."/>
            <person name="Leple J.C."/>
            <person name="Locascio P."/>
            <person name="Lou Y."/>
            <person name="Lucas S."/>
            <person name="Martin F."/>
            <person name="Montanini B."/>
            <person name="Napoli C."/>
            <person name="Nelson D.R."/>
            <person name="Nelson C."/>
            <person name="Nieminen K."/>
            <person name="Nilsson O."/>
            <person name="Pereda V."/>
            <person name="Peter G."/>
            <person name="Philippe R."/>
            <person name="Pilate G."/>
            <person name="Poliakov A."/>
            <person name="Razumovskaya J."/>
            <person name="Richardson P."/>
            <person name="Rinaldi C."/>
            <person name="Ritland K."/>
            <person name="Rouze P."/>
            <person name="Ryaboy D."/>
            <person name="Schmutz J."/>
            <person name="Schrader J."/>
            <person name="Segerman B."/>
            <person name="Shin H."/>
            <person name="Siddiqui A."/>
            <person name="Sterky F."/>
            <person name="Terry A."/>
            <person name="Tsai C.J."/>
            <person name="Uberbacher E."/>
            <person name="Unneberg P."/>
            <person name="Vahala J."/>
            <person name="Wall K."/>
            <person name="Wessler S."/>
            <person name="Yang G."/>
            <person name="Yin T."/>
            <person name="Douglas C."/>
            <person name="Marra M."/>
            <person name="Sandberg G."/>
            <person name="Van de Peer Y."/>
            <person name="Rokhsar D."/>
        </authorList>
    </citation>
    <scope>NUCLEOTIDE SEQUENCE [LARGE SCALE GENOMIC DNA]</scope>
    <source>
        <strain evidence="1">Nisqually-1</strain>
    </source>
</reference>
<evidence type="ECO:0008006" key="2">
    <source>
        <dbReference type="Google" id="ProtNLM"/>
    </source>
</evidence>
<accession>U7E276</accession>
<proteinExistence type="predicted"/>
<organism evidence="1">
    <name type="scientific">Populus trichocarpa</name>
    <name type="common">Western balsam poplar</name>
    <name type="synonym">Populus balsamifera subsp. trichocarpa</name>
    <dbReference type="NCBI Taxonomy" id="3694"/>
    <lineage>
        <taxon>Eukaryota</taxon>
        <taxon>Viridiplantae</taxon>
        <taxon>Streptophyta</taxon>
        <taxon>Embryophyta</taxon>
        <taxon>Tracheophyta</taxon>
        <taxon>Spermatophyta</taxon>
        <taxon>Magnoliopsida</taxon>
        <taxon>eudicotyledons</taxon>
        <taxon>Gunneridae</taxon>
        <taxon>Pentapetalae</taxon>
        <taxon>rosids</taxon>
        <taxon>fabids</taxon>
        <taxon>Malpighiales</taxon>
        <taxon>Salicaceae</taxon>
        <taxon>Saliceae</taxon>
        <taxon>Populus</taxon>
    </lineage>
</organism>
<gene>
    <name evidence="1" type="ORF">POPTR_T014100</name>
</gene>
<reference evidence="1" key="2">
    <citation type="submission" date="2017-07" db="EMBL/GenBank/DDBJ databases">
        <title>WGS assembly of Populus trichocarpa.</title>
        <authorList>
            <person name="Tuskan G."/>
            <person name="Difazio S."/>
            <person name="Jansson S."/>
            <person name="Bohlmann J."/>
            <person name="Grigoriev I."/>
            <person name="Hellsten U."/>
            <person name="Putnam N."/>
            <person name="Ralph S."/>
            <person name="Rombauts S."/>
            <person name="Salamov A."/>
            <person name="Schein J."/>
            <person name="Sterck L."/>
            <person name="Aerts A."/>
            <person name="Bhalerao R."/>
            <person name="Bhalerao R."/>
            <person name="Blaudez D."/>
            <person name="Boerjan W."/>
            <person name="Brun A."/>
            <person name="Brunner A."/>
            <person name="Busov V."/>
            <person name="Campbell M."/>
            <person name="Carlson J."/>
            <person name="Chalot M."/>
            <person name="Chapman J."/>
            <person name="Chen G."/>
            <person name="Cooper D."/>
            <person name="Coutinho P."/>
            <person name="Couturier J."/>
            <person name="Covert S."/>
            <person name="Cronk Q."/>
            <person name="Cunningham R."/>
            <person name="Davis J."/>
            <person name="Degroeve S."/>
            <person name="Dejardin A."/>
            <person name="Depamphilis C."/>
            <person name="Detter J."/>
            <person name="Dirks B."/>
            <person name="Dubchak I."/>
            <person name="Duplessis S."/>
            <person name="Ehlting J."/>
            <person name="Ellis B."/>
            <person name="Gendler K."/>
            <person name="Goodstein D."/>
            <person name="Gribskov M."/>
            <person name="Grimwood J."/>
            <person name="Groover A."/>
            <person name="Gunter L."/>
            <person name="Hamberger B."/>
            <person name="Heinze B."/>
            <person name="Helariutta Y."/>
            <person name="Henrissat B."/>
            <person name="Holligan D."/>
            <person name="Holt R."/>
            <person name="Huang W."/>
            <person name="Islam-Faridi N."/>
            <person name="Jones S."/>
            <person name="Jones-Rhoades M."/>
            <person name="Jorgensen R."/>
            <person name="Joshi C."/>
            <person name="Kangasjarvi J."/>
            <person name="Karlsson J."/>
            <person name="Kelleher C."/>
            <person name="Kirkpatrick R."/>
            <person name="Kirst M."/>
            <person name="Kohler A."/>
            <person name="Kalluri U."/>
            <person name="Larimer F."/>
            <person name="Leebens-Mack J."/>
            <person name="Leple J."/>
            <person name="Locascio P."/>
            <person name="Lou Y."/>
            <person name="Lucas S."/>
            <person name="Martin F."/>
            <person name="Montanini B."/>
            <person name="Napoli C."/>
            <person name="Nelson D."/>
            <person name="Nelson C."/>
            <person name="Nieminen K."/>
            <person name="Nilsson O."/>
            <person name="Pereda V."/>
            <person name="Peter G."/>
            <person name="Philippe R."/>
            <person name="Pilate G."/>
            <person name="Poliakov A."/>
            <person name="Razumovskaya J."/>
            <person name="Richardson P."/>
            <person name="Rinaldi C."/>
            <person name="Ritland K."/>
            <person name="Rouze P."/>
            <person name="Ryaboy D."/>
            <person name="Schmutz J."/>
            <person name="Schrader J."/>
            <person name="Segerman B."/>
            <person name="Shin H."/>
            <person name="Siddiqui A."/>
            <person name="Sterky F."/>
            <person name="Terry A."/>
            <person name="Tsai C."/>
            <person name="Uberbacher E."/>
            <person name="Unneberg P."/>
            <person name="Vahala J."/>
            <person name="Wall K."/>
            <person name="Wessler S."/>
            <person name="Yang G."/>
            <person name="Yin T."/>
            <person name="Douglas C."/>
            <person name="Marra M."/>
            <person name="Sandberg G."/>
            <person name="Van De Peer Y."/>
            <person name="Rokhsar D."/>
        </authorList>
    </citation>
    <scope>NUCLEOTIDE SEQUENCE</scope>
    <source>
        <strain evidence="1">Nisqually-1</strain>
    </source>
</reference>